<dbReference type="Proteomes" id="UP000046067">
    <property type="component" value="Unassembled WGS sequence"/>
</dbReference>
<accession>A0A655VAE9</accession>
<proteinExistence type="predicted"/>
<dbReference type="EMBL" id="CWQJ01000003">
    <property type="protein sequence ID" value="CSB65239.1"/>
    <property type="molecule type" value="Genomic_DNA"/>
</dbReference>
<name>A0A655VAE9_VIBCL</name>
<dbReference type="AlphaFoldDB" id="A0A655VAE9"/>
<evidence type="ECO:0000313" key="1">
    <source>
        <dbReference type="EMBL" id="CSB65239.1"/>
    </source>
</evidence>
<reference evidence="1 2" key="1">
    <citation type="submission" date="2015-07" db="EMBL/GenBank/DDBJ databases">
        <authorList>
            <consortium name="Pathogen Informatics"/>
        </authorList>
    </citation>
    <scope>NUCLEOTIDE SEQUENCE [LARGE SCALE GENOMIC DNA]</scope>
    <source>
        <strain evidence="1 2">A325</strain>
    </source>
</reference>
<sequence>MLNTRINRILIGSVIFKNRNTINGKAAAIRFWRNINHNLFGF</sequence>
<evidence type="ECO:0000313" key="2">
    <source>
        <dbReference type="Proteomes" id="UP000046067"/>
    </source>
</evidence>
<protein>
    <submittedName>
        <fullName evidence="1">Uncharacterized protein</fullName>
    </submittedName>
</protein>
<organism evidence="1 2">
    <name type="scientific">Vibrio cholerae</name>
    <dbReference type="NCBI Taxonomy" id="666"/>
    <lineage>
        <taxon>Bacteria</taxon>
        <taxon>Pseudomonadati</taxon>
        <taxon>Pseudomonadota</taxon>
        <taxon>Gammaproteobacteria</taxon>
        <taxon>Vibrionales</taxon>
        <taxon>Vibrionaceae</taxon>
        <taxon>Vibrio</taxon>
    </lineage>
</organism>
<gene>
    <name evidence="1" type="ORF">ERS013201_00535</name>
</gene>